<dbReference type="RefSeq" id="WP_010340312.1">
    <property type="nucleotide sequence ID" value="NZ_CP132343.1"/>
</dbReference>
<evidence type="ECO:0000313" key="2">
    <source>
        <dbReference type="EMBL" id="PPU82550.1"/>
    </source>
</evidence>
<feature type="transmembrane region" description="Helical" evidence="1">
    <location>
        <begin position="95"/>
        <end position="112"/>
    </location>
</feature>
<dbReference type="OrthoDB" id="9986394at2"/>
<dbReference type="GeneID" id="93880934"/>
<feature type="transmembrane region" description="Helical" evidence="1">
    <location>
        <begin position="12"/>
        <end position="35"/>
    </location>
</feature>
<organism evidence="2 3">
    <name type="scientific">Xanthomonas sacchari</name>
    <dbReference type="NCBI Taxonomy" id="56458"/>
    <lineage>
        <taxon>Bacteria</taxon>
        <taxon>Pseudomonadati</taxon>
        <taxon>Pseudomonadota</taxon>
        <taxon>Gammaproteobacteria</taxon>
        <taxon>Lysobacterales</taxon>
        <taxon>Lysobacteraceae</taxon>
        <taxon>Xanthomonas</taxon>
    </lineage>
</organism>
<feature type="transmembrane region" description="Helical" evidence="1">
    <location>
        <begin position="47"/>
        <end position="75"/>
    </location>
</feature>
<comment type="caution">
    <text evidence="2">The sequence shown here is derived from an EMBL/GenBank/DDBJ whole genome shotgun (WGS) entry which is preliminary data.</text>
</comment>
<sequence>MLATGLHPLLDTSVLTGALGLLARLLLPLIALLLLPRLAPGRARTLARLGLTVLLMDAILPRLLNAVLGSVALLSPQFRGVHPDASALVHLLDDALYVAGLALLLRALWLALPRKAAPPLP</sequence>
<accession>A0A2P5Z492</accession>
<dbReference type="Proteomes" id="UP000247346">
    <property type="component" value="Unassembled WGS sequence"/>
</dbReference>
<evidence type="ECO:0000313" key="3">
    <source>
        <dbReference type="Proteomes" id="UP000247346"/>
    </source>
</evidence>
<keyword evidence="1" id="KW-0812">Transmembrane</keyword>
<name>A0A2P5Z492_9XANT</name>
<keyword evidence="1" id="KW-0472">Membrane</keyword>
<reference evidence="2 3" key="1">
    <citation type="submission" date="2016-08" db="EMBL/GenBank/DDBJ databases">
        <authorList>
            <person name="Seilhamer J.J."/>
        </authorList>
    </citation>
    <scope>NUCLEOTIDE SEQUENCE [LARGE SCALE GENOMIC DNA]</scope>
    <source>
        <strain evidence="2 3">CFBP4641</strain>
    </source>
</reference>
<proteinExistence type="predicted"/>
<keyword evidence="1" id="KW-1133">Transmembrane helix</keyword>
<dbReference type="EMBL" id="MDEK01000008">
    <property type="protein sequence ID" value="PPU82550.1"/>
    <property type="molecule type" value="Genomic_DNA"/>
</dbReference>
<evidence type="ECO:0000256" key="1">
    <source>
        <dbReference type="SAM" id="Phobius"/>
    </source>
</evidence>
<dbReference type="AlphaFoldDB" id="A0A2P5Z492"/>
<gene>
    <name evidence="2" type="ORF">XsacCFBP4641_10295</name>
</gene>
<protein>
    <submittedName>
        <fullName evidence="2">Uncharacterized protein</fullName>
    </submittedName>
</protein>